<proteinExistence type="predicted"/>
<protein>
    <submittedName>
        <fullName evidence="1">Uncharacterized protein</fullName>
    </submittedName>
</protein>
<name>A0A0A9E539_ARUDO</name>
<reference evidence="1" key="2">
    <citation type="journal article" date="2015" name="Data Brief">
        <title>Shoot transcriptome of the giant reed, Arundo donax.</title>
        <authorList>
            <person name="Barrero R.A."/>
            <person name="Guerrero F.D."/>
            <person name="Moolhuijzen P."/>
            <person name="Goolsby J.A."/>
            <person name="Tidwell J."/>
            <person name="Bellgard S.E."/>
            <person name="Bellgard M.I."/>
        </authorList>
    </citation>
    <scope>NUCLEOTIDE SEQUENCE</scope>
    <source>
        <tissue evidence="1">Shoot tissue taken approximately 20 cm above the soil surface</tissue>
    </source>
</reference>
<evidence type="ECO:0000313" key="1">
    <source>
        <dbReference type="EMBL" id="JAD95181.1"/>
    </source>
</evidence>
<reference evidence="1" key="1">
    <citation type="submission" date="2014-09" db="EMBL/GenBank/DDBJ databases">
        <authorList>
            <person name="Magalhaes I.L.F."/>
            <person name="Oliveira U."/>
            <person name="Santos F.R."/>
            <person name="Vidigal T.H.D.A."/>
            <person name="Brescovit A.D."/>
            <person name="Santos A.J."/>
        </authorList>
    </citation>
    <scope>NUCLEOTIDE SEQUENCE</scope>
    <source>
        <tissue evidence="1">Shoot tissue taken approximately 20 cm above the soil surface</tissue>
    </source>
</reference>
<accession>A0A0A9E539</accession>
<organism evidence="1">
    <name type="scientific">Arundo donax</name>
    <name type="common">Giant reed</name>
    <name type="synonym">Donax arundinaceus</name>
    <dbReference type="NCBI Taxonomy" id="35708"/>
    <lineage>
        <taxon>Eukaryota</taxon>
        <taxon>Viridiplantae</taxon>
        <taxon>Streptophyta</taxon>
        <taxon>Embryophyta</taxon>
        <taxon>Tracheophyta</taxon>
        <taxon>Spermatophyta</taxon>
        <taxon>Magnoliopsida</taxon>
        <taxon>Liliopsida</taxon>
        <taxon>Poales</taxon>
        <taxon>Poaceae</taxon>
        <taxon>PACMAD clade</taxon>
        <taxon>Arundinoideae</taxon>
        <taxon>Arundineae</taxon>
        <taxon>Arundo</taxon>
    </lineage>
</organism>
<dbReference type="EMBL" id="GBRH01202714">
    <property type="protein sequence ID" value="JAD95181.1"/>
    <property type="molecule type" value="Transcribed_RNA"/>
</dbReference>
<sequence length="86" mass="8762">MMVVSLMHSHSAGSPLAISFSLSGLSLTETSMFSIFAAPPPPPLATSAPSTLYHCTSVSPPIAPISHALLSSLVPLSPLPSSSYAI</sequence>
<dbReference type="AlphaFoldDB" id="A0A0A9E539"/>